<dbReference type="EMBL" id="JACJID010000010">
    <property type="protein sequence ID" value="MBA8931941.1"/>
    <property type="molecule type" value="Genomic_DNA"/>
</dbReference>
<feature type="domain" description="Putative restriction endonuclease" evidence="1">
    <location>
        <begin position="12"/>
        <end position="159"/>
    </location>
</feature>
<comment type="caution">
    <text evidence="2">The sequence shown here is derived from an EMBL/GenBank/DDBJ whole genome shotgun (WGS) entry which is preliminary data.</text>
</comment>
<keyword evidence="2" id="KW-0378">Hydrolase</keyword>
<dbReference type="PANTHER" id="PTHR34107">
    <property type="entry name" value="SLL0198 PROTEIN-RELATED"/>
    <property type="match status" value="1"/>
</dbReference>
<dbReference type="RefSeq" id="WP_030111426.1">
    <property type="nucleotide sequence ID" value="NZ_BAAABQ010000027.1"/>
</dbReference>
<dbReference type="GO" id="GO:0004519">
    <property type="term" value="F:endonuclease activity"/>
    <property type="evidence" value="ECO:0007669"/>
    <property type="project" value="UniProtKB-KW"/>
</dbReference>
<dbReference type="CDD" id="cd06260">
    <property type="entry name" value="DUF820-like"/>
    <property type="match status" value="1"/>
</dbReference>
<dbReference type="Proteomes" id="UP000517916">
    <property type="component" value="Unassembled WGS sequence"/>
</dbReference>
<evidence type="ECO:0000313" key="3">
    <source>
        <dbReference type="Proteomes" id="UP000517916"/>
    </source>
</evidence>
<dbReference type="SUPFAM" id="SSF52980">
    <property type="entry name" value="Restriction endonuclease-like"/>
    <property type="match status" value="1"/>
</dbReference>
<dbReference type="Gene3D" id="3.90.1570.10">
    <property type="entry name" value="tt1808, chain A"/>
    <property type="match status" value="1"/>
</dbReference>
<dbReference type="InterPro" id="IPR008538">
    <property type="entry name" value="Uma2"/>
</dbReference>
<organism evidence="2 3">
    <name type="scientific">Kutzneria viridogrisea</name>
    <dbReference type="NCBI Taxonomy" id="47990"/>
    <lineage>
        <taxon>Bacteria</taxon>
        <taxon>Bacillati</taxon>
        <taxon>Actinomycetota</taxon>
        <taxon>Actinomycetes</taxon>
        <taxon>Pseudonocardiales</taxon>
        <taxon>Pseudonocardiaceae</taxon>
        <taxon>Kutzneria</taxon>
    </lineage>
</organism>
<keyword evidence="3" id="KW-1185">Reference proteome</keyword>
<keyword evidence="2" id="KW-0540">Nuclease</keyword>
<dbReference type="InterPro" id="IPR012296">
    <property type="entry name" value="Nuclease_put_TT1808"/>
</dbReference>
<keyword evidence="2" id="KW-0255">Endonuclease</keyword>
<sequence length="194" mass="21055">MIPQADHLLGLAEFLELPEDNSRHYELQDGVLIARPHPELAHQRAVSGLALALNEQLPGAWSCLFCVEVVTKAEYPACVRVPDVVVYAEDLVGADAPALTAQQVLVAVEVLSPGSVSTDTVLKPVEYARAGIPNYWVVDLAGAGSLTAYRLHEGAYRVAARAEGLFETDYPFPLTVDLTALHACHARMERKVDQ</sequence>
<protein>
    <submittedName>
        <fullName evidence="2">Uma2 family endonuclease</fullName>
    </submittedName>
</protein>
<dbReference type="Pfam" id="PF05685">
    <property type="entry name" value="Uma2"/>
    <property type="match status" value="1"/>
</dbReference>
<evidence type="ECO:0000259" key="1">
    <source>
        <dbReference type="Pfam" id="PF05685"/>
    </source>
</evidence>
<reference evidence="2 3" key="1">
    <citation type="submission" date="2020-08" db="EMBL/GenBank/DDBJ databases">
        <title>Genomic Encyclopedia of Archaeal and Bacterial Type Strains, Phase II (KMG-II): from individual species to whole genera.</title>
        <authorList>
            <person name="Goeker M."/>
        </authorList>
    </citation>
    <scope>NUCLEOTIDE SEQUENCE [LARGE SCALE GENOMIC DNA]</scope>
    <source>
        <strain evidence="2 3">DSM 43850</strain>
    </source>
</reference>
<dbReference type="PANTHER" id="PTHR34107:SF2">
    <property type="entry name" value="SLL0888 PROTEIN"/>
    <property type="match status" value="1"/>
</dbReference>
<name>A0ABR6BZ82_9PSEU</name>
<dbReference type="InterPro" id="IPR011335">
    <property type="entry name" value="Restrct_endonuc-II-like"/>
</dbReference>
<accession>A0ABR6BZ82</accession>
<gene>
    <name evidence="2" type="ORF">BC739_009200</name>
</gene>
<proteinExistence type="predicted"/>
<evidence type="ECO:0000313" key="2">
    <source>
        <dbReference type="EMBL" id="MBA8931941.1"/>
    </source>
</evidence>